<evidence type="ECO:0000256" key="4">
    <source>
        <dbReference type="ARBA" id="ARBA00022884"/>
    </source>
</evidence>
<evidence type="ECO:0000313" key="5">
    <source>
        <dbReference type="EMBL" id="GGA96234.1"/>
    </source>
</evidence>
<organism evidence="5 6">
    <name type="scientific">Agarivorans gilvus</name>
    <dbReference type="NCBI Taxonomy" id="680279"/>
    <lineage>
        <taxon>Bacteria</taxon>
        <taxon>Pseudomonadati</taxon>
        <taxon>Pseudomonadota</taxon>
        <taxon>Gammaproteobacteria</taxon>
        <taxon>Alteromonadales</taxon>
        <taxon>Alteromonadaceae</taxon>
        <taxon>Agarivorans</taxon>
    </lineage>
</organism>
<dbReference type="PANTHER" id="PTHR38101:SF1">
    <property type="entry name" value="UPF0307 PROTEIN YJGA"/>
    <property type="match status" value="1"/>
</dbReference>
<dbReference type="SUPFAM" id="SSF158710">
    <property type="entry name" value="PSPTO4464-like"/>
    <property type="match status" value="1"/>
</dbReference>
<dbReference type="Proteomes" id="UP000651977">
    <property type="component" value="Unassembled WGS sequence"/>
</dbReference>
<dbReference type="NCBIfam" id="NF003593">
    <property type="entry name" value="PRK05255.1-1"/>
    <property type="match status" value="1"/>
</dbReference>
<keyword evidence="4" id="KW-0694">RNA-binding</keyword>
<keyword evidence="2" id="KW-0690">Ribosome biogenesis</keyword>
<dbReference type="Pfam" id="PF04751">
    <property type="entry name" value="DarP"/>
    <property type="match status" value="1"/>
</dbReference>
<gene>
    <name evidence="5" type="ORF">GCM10007414_06460</name>
</gene>
<name>A0ABQ1HYP7_9ALTE</name>
<keyword evidence="1" id="KW-0963">Cytoplasm</keyword>
<proteinExistence type="predicted"/>
<evidence type="ECO:0000256" key="3">
    <source>
        <dbReference type="ARBA" id="ARBA00022730"/>
    </source>
</evidence>
<evidence type="ECO:0000256" key="2">
    <source>
        <dbReference type="ARBA" id="ARBA00022517"/>
    </source>
</evidence>
<reference evidence="6" key="1">
    <citation type="journal article" date="2019" name="Int. J. Syst. Evol. Microbiol.">
        <title>The Global Catalogue of Microorganisms (GCM) 10K type strain sequencing project: providing services to taxonomists for standard genome sequencing and annotation.</title>
        <authorList>
            <consortium name="The Broad Institute Genomics Platform"/>
            <consortium name="The Broad Institute Genome Sequencing Center for Infectious Disease"/>
            <person name="Wu L."/>
            <person name="Ma J."/>
        </authorList>
    </citation>
    <scope>NUCLEOTIDE SEQUENCE [LARGE SCALE GENOMIC DNA]</scope>
    <source>
        <strain evidence="6">CGMCC 1.10131</strain>
    </source>
</reference>
<dbReference type="RefSeq" id="WP_055732838.1">
    <property type="nucleotide sequence ID" value="NZ_BMDY01000003.1"/>
</dbReference>
<protein>
    <submittedName>
        <fullName evidence="5">UPF0307 protein</fullName>
    </submittedName>
</protein>
<evidence type="ECO:0000256" key="1">
    <source>
        <dbReference type="ARBA" id="ARBA00022490"/>
    </source>
</evidence>
<dbReference type="InterPro" id="IPR006839">
    <property type="entry name" value="DarP"/>
</dbReference>
<evidence type="ECO:0000313" key="6">
    <source>
        <dbReference type="Proteomes" id="UP000651977"/>
    </source>
</evidence>
<accession>A0ABQ1HYP7</accession>
<dbReference type="PANTHER" id="PTHR38101">
    <property type="entry name" value="UPF0307 PROTEIN YJGA"/>
    <property type="match status" value="1"/>
</dbReference>
<keyword evidence="6" id="KW-1185">Reference proteome</keyword>
<dbReference type="EMBL" id="BMDY01000003">
    <property type="protein sequence ID" value="GGA96234.1"/>
    <property type="molecule type" value="Genomic_DNA"/>
</dbReference>
<dbReference type="PIRSF" id="PIRSF016183">
    <property type="entry name" value="UCP016183"/>
    <property type="match status" value="1"/>
</dbReference>
<dbReference type="CDD" id="cd16331">
    <property type="entry name" value="YjgA-like"/>
    <property type="match status" value="1"/>
</dbReference>
<dbReference type="InterPro" id="IPR023153">
    <property type="entry name" value="DarP_sf"/>
</dbReference>
<sequence length="168" mass="19538">MKNPQPYDEDDDWISKSEIKREADRLKKIGAELVALTNPQLETIEMSPTLREAIALAKRLKDKREAARRHMNYIGKVMRTENEEVINAGLDKIRNKHIYQAQAQLALEKQREQLINQGDEAINALIEAHPQLERQKLRQLVRQAKKEQAQEQIGKAHKELINYLKQAQ</sequence>
<comment type="caution">
    <text evidence="5">The sequence shown here is derived from an EMBL/GenBank/DDBJ whole genome shotgun (WGS) entry which is preliminary data.</text>
</comment>
<keyword evidence="3" id="KW-0699">rRNA-binding</keyword>
<dbReference type="Gene3D" id="1.10.60.30">
    <property type="entry name" value="PSPTO4464-like domains"/>
    <property type="match status" value="2"/>
</dbReference>